<evidence type="ECO:0000313" key="1">
    <source>
        <dbReference type="EMBL" id="GAA1633060.1"/>
    </source>
</evidence>
<keyword evidence="2" id="KW-1185">Reference proteome</keyword>
<name>A0ABP4R259_9ACTN</name>
<dbReference type="RefSeq" id="WP_346105518.1">
    <property type="nucleotide sequence ID" value="NZ_BAAAMU010000020.1"/>
</dbReference>
<dbReference type="EMBL" id="BAAAMU010000020">
    <property type="protein sequence ID" value="GAA1633060.1"/>
    <property type="molecule type" value="Genomic_DNA"/>
</dbReference>
<comment type="caution">
    <text evidence="1">The sequence shown here is derived from an EMBL/GenBank/DDBJ whole genome shotgun (WGS) entry which is preliminary data.</text>
</comment>
<organism evidence="1 2">
    <name type="scientific">Nonomuraea maheshkhaliensis</name>
    <dbReference type="NCBI Taxonomy" id="419590"/>
    <lineage>
        <taxon>Bacteria</taxon>
        <taxon>Bacillati</taxon>
        <taxon>Actinomycetota</taxon>
        <taxon>Actinomycetes</taxon>
        <taxon>Streptosporangiales</taxon>
        <taxon>Streptosporangiaceae</taxon>
        <taxon>Nonomuraea</taxon>
    </lineage>
</organism>
<gene>
    <name evidence="1" type="ORF">GCM10009733_032480</name>
</gene>
<protein>
    <submittedName>
        <fullName evidence="1">Uncharacterized protein</fullName>
    </submittedName>
</protein>
<dbReference type="Proteomes" id="UP001500064">
    <property type="component" value="Unassembled WGS sequence"/>
</dbReference>
<proteinExistence type="predicted"/>
<accession>A0ABP4R259</accession>
<evidence type="ECO:0000313" key="2">
    <source>
        <dbReference type="Proteomes" id="UP001500064"/>
    </source>
</evidence>
<reference evidence="2" key="1">
    <citation type="journal article" date="2019" name="Int. J. Syst. Evol. Microbiol.">
        <title>The Global Catalogue of Microorganisms (GCM) 10K type strain sequencing project: providing services to taxonomists for standard genome sequencing and annotation.</title>
        <authorList>
            <consortium name="The Broad Institute Genomics Platform"/>
            <consortium name="The Broad Institute Genome Sequencing Center for Infectious Disease"/>
            <person name="Wu L."/>
            <person name="Ma J."/>
        </authorList>
    </citation>
    <scope>NUCLEOTIDE SEQUENCE [LARGE SCALE GENOMIC DNA]</scope>
    <source>
        <strain evidence="2">JCM 13929</strain>
    </source>
</reference>
<sequence length="73" mass="7816">MSAALLSSVPWRALIIGGAVWLPAYICRQPVLLLLTSKALDKAHSEHIPAIMAVLQPGRTSTSPETDTPAEPR</sequence>